<dbReference type="eggNOG" id="KOG0864">
    <property type="taxonomic scope" value="Eukaryota"/>
</dbReference>
<evidence type="ECO:0000313" key="3">
    <source>
        <dbReference type="EnsemblProtists" id="PYU1_T001557"/>
    </source>
</evidence>
<dbReference type="Gene3D" id="2.30.29.30">
    <property type="entry name" value="Pleckstrin-homology domain (PH domain)/Phosphotyrosine-binding domain (PTB)"/>
    <property type="match status" value="1"/>
</dbReference>
<dbReference type="Proteomes" id="UP000019132">
    <property type="component" value="Unassembled WGS sequence"/>
</dbReference>
<evidence type="ECO:0000313" key="4">
    <source>
        <dbReference type="Proteomes" id="UP000019132"/>
    </source>
</evidence>
<reference evidence="4" key="1">
    <citation type="journal article" date="2010" name="Genome Biol.">
        <title>Genome sequence of the necrotrophic plant pathogen Pythium ultimum reveals original pathogenicity mechanisms and effector repertoire.</title>
        <authorList>
            <person name="Levesque C.A."/>
            <person name="Brouwer H."/>
            <person name="Cano L."/>
            <person name="Hamilton J.P."/>
            <person name="Holt C."/>
            <person name="Huitema E."/>
            <person name="Raffaele S."/>
            <person name="Robideau G.P."/>
            <person name="Thines M."/>
            <person name="Win J."/>
            <person name="Zerillo M.M."/>
            <person name="Beakes G.W."/>
            <person name="Boore J.L."/>
            <person name="Busam D."/>
            <person name="Dumas B."/>
            <person name="Ferriera S."/>
            <person name="Fuerstenberg S.I."/>
            <person name="Gachon C.M."/>
            <person name="Gaulin E."/>
            <person name="Govers F."/>
            <person name="Grenville-Briggs L."/>
            <person name="Horner N."/>
            <person name="Hostetler J."/>
            <person name="Jiang R.H."/>
            <person name="Johnson J."/>
            <person name="Krajaejun T."/>
            <person name="Lin H."/>
            <person name="Meijer H.J."/>
            <person name="Moore B."/>
            <person name="Morris P."/>
            <person name="Phuntmart V."/>
            <person name="Puiu D."/>
            <person name="Shetty J."/>
            <person name="Stajich J.E."/>
            <person name="Tripathy S."/>
            <person name="Wawra S."/>
            <person name="van West P."/>
            <person name="Whitty B.R."/>
            <person name="Coutinho P.M."/>
            <person name="Henrissat B."/>
            <person name="Martin F."/>
            <person name="Thomas P.D."/>
            <person name="Tyler B.M."/>
            <person name="De Vries R.P."/>
            <person name="Kamoun S."/>
            <person name="Yandell M."/>
            <person name="Tisserat N."/>
            <person name="Buell C.R."/>
        </authorList>
    </citation>
    <scope>NUCLEOTIDE SEQUENCE</scope>
    <source>
        <strain evidence="4">DAOM:BR144</strain>
    </source>
</reference>
<feature type="compositionally biased region" description="Basic and acidic residues" evidence="1">
    <location>
        <begin position="1"/>
        <end position="12"/>
    </location>
</feature>
<organism evidence="3 4">
    <name type="scientific">Globisporangium ultimum (strain ATCC 200006 / CBS 805.95 / DAOM BR144)</name>
    <name type="common">Pythium ultimum</name>
    <dbReference type="NCBI Taxonomy" id="431595"/>
    <lineage>
        <taxon>Eukaryota</taxon>
        <taxon>Sar</taxon>
        <taxon>Stramenopiles</taxon>
        <taxon>Oomycota</taxon>
        <taxon>Peronosporomycetes</taxon>
        <taxon>Pythiales</taxon>
        <taxon>Pythiaceae</taxon>
        <taxon>Globisporangium</taxon>
    </lineage>
</organism>
<keyword evidence="4" id="KW-1185">Reference proteome</keyword>
<reference evidence="3" key="3">
    <citation type="submission" date="2015-02" db="UniProtKB">
        <authorList>
            <consortium name="EnsemblProtists"/>
        </authorList>
    </citation>
    <scope>IDENTIFICATION</scope>
    <source>
        <strain evidence="3">DAOM BR144</strain>
    </source>
</reference>
<dbReference type="GO" id="GO:0005737">
    <property type="term" value="C:cytoplasm"/>
    <property type="evidence" value="ECO:0007669"/>
    <property type="project" value="TreeGrafter"/>
</dbReference>
<name>K3W9B6_GLOUD</name>
<dbReference type="VEuPathDB" id="FungiDB:PYU1_G001557"/>
<evidence type="ECO:0000259" key="2">
    <source>
        <dbReference type="PROSITE" id="PS50196"/>
    </source>
</evidence>
<evidence type="ECO:0000256" key="1">
    <source>
        <dbReference type="SAM" id="MobiDB-lite"/>
    </source>
</evidence>
<dbReference type="GO" id="GO:0005096">
    <property type="term" value="F:GTPase activator activity"/>
    <property type="evidence" value="ECO:0007669"/>
    <property type="project" value="TreeGrafter"/>
</dbReference>
<dbReference type="PANTHER" id="PTHR23138:SF183">
    <property type="entry name" value="RANBD1 DOMAIN-CONTAINING PROTEIN"/>
    <property type="match status" value="1"/>
</dbReference>
<feature type="region of interest" description="Disordered" evidence="1">
    <location>
        <begin position="41"/>
        <end position="113"/>
    </location>
</feature>
<dbReference type="InParanoid" id="K3W9B6"/>
<dbReference type="PROSITE" id="PS50196">
    <property type="entry name" value="RANBD1"/>
    <property type="match status" value="1"/>
</dbReference>
<feature type="domain" description="RanBD1" evidence="2">
    <location>
        <begin position="203"/>
        <end position="277"/>
    </location>
</feature>
<dbReference type="HOGENOM" id="CLU_788674_0_0_1"/>
<reference evidence="4" key="2">
    <citation type="submission" date="2010-04" db="EMBL/GenBank/DDBJ databases">
        <authorList>
            <person name="Buell R."/>
            <person name="Hamilton J."/>
            <person name="Hostetler J."/>
        </authorList>
    </citation>
    <scope>NUCLEOTIDE SEQUENCE [LARGE SCALE GENOMIC DNA]</scope>
    <source>
        <strain evidence="4">DAOM:BR144</strain>
    </source>
</reference>
<dbReference type="PANTHER" id="PTHR23138">
    <property type="entry name" value="RAN BINDING PROTEIN"/>
    <property type="match status" value="1"/>
</dbReference>
<dbReference type="InterPro" id="IPR011993">
    <property type="entry name" value="PH-like_dom_sf"/>
</dbReference>
<dbReference type="GO" id="GO:0005643">
    <property type="term" value="C:nuclear pore"/>
    <property type="evidence" value="ECO:0007669"/>
    <property type="project" value="TreeGrafter"/>
</dbReference>
<dbReference type="SMART" id="SM00160">
    <property type="entry name" value="RanBD"/>
    <property type="match status" value="1"/>
</dbReference>
<dbReference type="InterPro" id="IPR000156">
    <property type="entry name" value="Ran_bind_dom"/>
</dbReference>
<dbReference type="InterPro" id="IPR045255">
    <property type="entry name" value="RanBP1-like"/>
</dbReference>
<sequence length="352" mass="36410">MSTKMDREKPEVAIDDQQPNVKKVRLAVEAVTVVDHKAVDETTSSVEQTEQTAEAKDVAVDEVTSAENSPKEADAQDATAVEKEVEESANTSETTEASTTTTTTTTTSSTSSTGGSAFGGFSAFSGTSGFSAFAAASSGSSSGFGAFASSASGSSSGFAAFQSSDTASFSSFGASSASESGFGTTASSSESVEFGSNEVKKAESTFVPALTDAEIANGEEGEQILVEKRAKLFKLVDNDYSEVGIGPLRVLRATAAAEAASGKSGARIVMRRESYVRGPGTKLLLNARLNACLACVEKTDKSMLLTIVETSEEENATKITPSTYLIRFGASDDFHAVLDRIHPFLPSAAASS</sequence>
<dbReference type="STRING" id="431595.K3W9B6"/>
<dbReference type="AlphaFoldDB" id="K3W9B6"/>
<feature type="region of interest" description="Disordered" evidence="1">
    <location>
        <begin position="1"/>
        <end position="20"/>
    </location>
</feature>
<dbReference type="Pfam" id="PF00638">
    <property type="entry name" value="Ran_BP1"/>
    <property type="match status" value="1"/>
</dbReference>
<accession>K3W9B6</accession>
<dbReference type="OMA" id="QPEIGGH"/>
<dbReference type="EnsemblProtists" id="PYU1_T001557">
    <property type="protein sequence ID" value="PYU1_T001557"/>
    <property type="gene ID" value="PYU1_G001557"/>
</dbReference>
<proteinExistence type="predicted"/>
<dbReference type="EMBL" id="GL376626">
    <property type="status" value="NOT_ANNOTATED_CDS"/>
    <property type="molecule type" value="Genomic_DNA"/>
</dbReference>
<protein>
    <recommendedName>
        <fullName evidence="2">RanBD1 domain-containing protein</fullName>
    </recommendedName>
</protein>
<feature type="compositionally biased region" description="Low complexity" evidence="1">
    <location>
        <begin position="41"/>
        <end position="52"/>
    </location>
</feature>
<dbReference type="SUPFAM" id="SSF50729">
    <property type="entry name" value="PH domain-like"/>
    <property type="match status" value="1"/>
</dbReference>
<feature type="compositionally biased region" description="Low complexity" evidence="1">
    <location>
        <begin position="91"/>
        <end position="113"/>
    </location>
</feature>